<reference evidence="10" key="1">
    <citation type="submission" date="2022-10" db="EMBL/GenBank/DDBJ databases">
        <title>Culturing micro-colonial fungi from biological soil crusts in the Mojave desert and describing Neophaeococcomyces mojavensis, and introducing the new genera and species Taxawa tesnikishii.</title>
        <authorList>
            <person name="Kurbessoian T."/>
            <person name="Stajich J.E."/>
        </authorList>
    </citation>
    <scope>NUCLEOTIDE SEQUENCE</scope>
    <source>
        <strain evidence="10">TK_35</strain>
    </source>
</reference>
<evidence type="ECO:0000256" key="1">
    <source>
        <dbReference type="ARBA" id="ARBA00004141"/>
    </source>
</evidence>
<evidence type="ECO:0000256" key="2">
    <source>
        <dbReference type="ARBA" id="ARBA00022692"/>
    </source>
</evidence>
<proteinExistence type="predicted"/>
<feature type="transmembrane region" description="Helical" evidence="9">
    <location>
        <begin position="60"/>
        <end position="79"/>
    </location>
</feature>
<dbReference type="Proteomes" id="UP001172681">
    <property type="component" value="Unassembled WGS sequence"/>
</dbReference>
<evidence type="ECO:0000256" key="6">
    <source>
        <dbReference type="ARBA" id="ARBA00023163"/>
    </source>
</evidence>
<evidence type="ECO:0000313" key="11">
    <source>
        <dbReference type="Proteomes" id="UP001172681"/>
    </source>
</evidence>
<evidence type="ECO:0000256" key="3">
    <source>
        <dbReference type="ARBA" id="ARBA00022989"/>
    </source>
</evidence>
<dbReference type="InterPro" id="IPR001138">
    <property type="entry name" value="Zn2Cys6_DnaBD"/>
</dbReference>
<dbReference type="CDD" id="cd00067">
    <property type="entry name" value="GAL4"/>
    <property type="match status" value="1"/>
</dbReference>
<dbReference type="Pfam" id="PF04479">
    <property type="entry name" value="RTA1"/>
    <property type="match status" value="1"/>
</dbReference>
<dbReference type="AlphaFoldDB" id="A0AA38Y6P1"/>
<dbReference type="PANTHER" id="PTHR31465">
    <property type="entry name" value="PROTEIN RTA1-RELATED"/>
    <property type="match status" value="1"/>
</dbReference>
<evidence type="ECO:0000313" key="10">
    <source>
        <dbReference type="EMBL" id="KAJ9637080.1"/>
    </source>
</evidence>
<dbReference type="GO" id="GO:0000324">
    <property type="term" value="C:fungal-type vacuole"/>
    <property type="evidence" value="ECO:0007669"/>
    <property type="project" value="TreeGrafter"/>
</dbReference>
<feature type="region of interest" description="Disordered" evidence="8">
    <location>
        <begin position="313"/>
        <end position="363"/>
    </location>
</feature>
<accession>A0AA38Y6P1</accession>
<evidence type="ECO:0000256" key="5">
    <source>
        <dbReference type="ARBA" id="ARBA00023136"/>
    </source>
</evidence>
<organism evidence="10 11">
    <name type="scientific">Knufia peltigerae</name>
    <dbReference type="NCBI Taxonomy" id="1002370"/>
    <lineage>
        <taxon>Eukaryota</taxon>
        <taxon>Fungi</taxon>
        <taxon>Dikarya</taxon>
        <taxon>Ascomycota</taxon>
        <taxon>Pezizomycotina</taxon>
        <taxon>Eurotiomycetes</taxon>
        <taxon>Chaetothyriomycetidae</taxon>
        <taxon>Chaetothyriales</taxon>
        <taxon>Trichomeriaceae</taxon>
        <taxon>Knufia</taxon>
    </lineage>
</organism>
<keyword evidence="2 9" id="KW-0812">Transmembrane</keyword>
<feature type="transmembrane region" description="Helical" evidence="9">
    <location>
        <begin position="232"/>
        <end position="252"/>
    </location>
</feature>
<feature type="transmembrane region" description="Helical" evidence="9">
    <location>
        <begin position="33"/>
        <end position="53"/>
    </location>
</feature>
<evidence type="ECO:0000256" key="4">
    <source>
        <dbReference type="ARBA" id="ARBA00023015"/>
    </source>
</evidence>
<keyword evidence="7" id="KW-0539">Nucleus</keyword>
<keyword evidence="6" id="KW-0804">Transcription</keyword>
<feature type="transmembrane region" description="Helical" evidence="9">
    <location>
        <begin position="91"/>
        <end position="113"/>
    </location>
</feature>
<keyword evidence="3 9" id="KW-1133">Transmembrane helix</keyword>
<name>A0AA38Y6P1_9EURO</name>
<dbReference type="EMBL" id="JAPDRN010000026">
    <property type="protein sequence ID" value="KAJ9637080.1"/>
    <property type="molecule type" value="Genomic_DNA"/>
</dbReference>
<dbReference type="Pfam" id="PF11951">
    <property type="entry name" value="Fungal_trans_2"/>
    <property type="match status" value="1"/>
</dbReference>
<keyword evidence="11" id="KW-1185">Reference proteome</keyword>
<feature type="compositionally biased region" description="Polar residues" evidence="8">
    <location>
        <begin position="313"/>
        <end position="325"/>
    </location>
</feature>
<dbReference type="GO" id="GO:0008270">
    <property type="term" value="F:zinc ion binding"/>
    <property type="evidence" value="ECO:0007669"/>
    <property type="project" value="InterPro"/>
</dbReference>
<evidence type="ECO:0000256" key="7">
    <source>
        <dbReference type="ARBA" id="ARBA00023242"/>
    </source>
</evidence>
<protein>
    <submittedName>
        <fullName evidence="10">Uncharacterized protein</fullName>
    </submittedName>
</protein>
<keyword evidence="4" id="KW-0805">Transcription regulation</keyword>
<comment type="subcellular location">
    <subcellularLocation>
        <location evidence="1">Membrane</location>
        <topology evidence="1">Multi-pass membrane protein</topology>
    </subcellularLocation>
</comment>
<feature type="transmembrane region" description="Helical" evidence="9">
    <location>
        <begin position="175"/>
        <end position="199"/>
    </location>
</feature>
<dbReference type="GO" id="GO:0000981">
    <property type="term" value="F:DNA-binding transcription factor activity, RNA polymerase II-specific"/>
    <property type="evidence" value="ECO:0007669"/>
    <property type="project" value="InterPro"/>
</dbReference>
<dbReference type="PANTHER" id="PTHR31465:SF8">
    <property type="entry name" value="DOMAIN PROTEIN, PUTATIVE (AFU_ORTHOLOGUE AFUA_6G14140)-RELATED"/>
    <property type="match status" value="1"/>
</dbReference>
<gene>
    <name evidence="10" type="ORF">H2204_005004</name>
</gene>
<dbReference type="InterPro" id="IPR007568">
    <property type="entry name" value="RTA1"/>
</dbReference>
<keyword evidence="5 9" id="KW-0472">Membrane</keyword>
<evidence type="ECO:0000256" key="9">
    <source>
        <dbReference type="SAM" id="Phobius"/>
    </source>
</evidence>
<evidence type="ECO:0000256" key="8">
    <source>
        <dbReference type="SAM" id="MobiDB-lite"/>
    </source>
</evidence>
<comment type="caution">
    <text evidence="10">The sequence shown here is derived from an EMBL/GenBank/DDBJ whole genome shotgun (WGS) entry which is preliminary data.</text>
</comment>
<dbReference type="InterPro" id="IPR021858">
    <property type="entry name" value="Fun_TF"/>
</dbReference>
<feature type="transmembrane region" description="Helical" evidence="9">
    <location>
        <begin position="133"/>
        <end position="155"/>
    </location>
</feature>
<feature type="compositionally biased region" description="Polar residues" evidence="8">
    <location>
        <begin position="346"/>
        <end position="356"/>
    </location>
</feature>
<sequence length="699" mass="77277">MSSNVTHHAGKYCTEITPQCPVELTTYGYYPNLSVNSFFIALFGLCLFLQLALGTWRRTWTFLGVVAIGCFGEAVGYIGRVIMHNNPWSGAGFKTQICCLVLAPSFLAAGIYVTLKHLVIYCGPEHSRLKPRLYPWIFIGCDFGSIVLQAIGGGTAAAAGDQGGNKKLLDAGDGLIVAGIAFQVATMCVCGLLVLDYFIRFQKAKKSNALAHSESEYEKNAADPKTNRNLRIFCFAIGAAFLTILIRCIYRLPEMAGGWGNSLMRKETEFLVLDGMMVGIACCDETSPQCQRCLKRQIPCSFLEDAPEGLSATPTNLSIHDTATPRSLDYQPSDPDLPPHALLPPGQSQLMNQTPEGDSAPEPKRFDLLDLELVQFYSTRTYMTMSSRISSHAVWRDTVFAEALRHDFLLHGLMATAALHKATMQAKTSDAYAEYSKVALAHQNAALAGYIPAVNKPNQDNGIALFCLSLFLTIWAFASKRLPEGLHSVKLELNQGDSPGITLPLHSPTADFIEIIMILRGIYAVIRETDTWLQGDIEELLRYPLPGDLPPHPADIAEAFNLLAGVADDPKLMPLLGGEHPAASRDFFLEHLARLRDITRCRSVVEWDGHIFSWFIMAPATFIHSLKRGNPSSLILFAHWAAAFRCMDHHWWAIGWAYSLVVDISALLDPIWTPYLEWPRRQMGLVFGDTAHLDARRVA</sequence>
<dbReference type="GO" id="GO:0005886">
    <property type="term" value="C:plasma membrane"/>
    <property type="evidence" value="ECO:0007669"/>
    <property type="project" value="TreeGrafter"/>
</dbReference>